<dbReference type="InterPro" id="IPR027417">
    <property type="entry name" value="P-loop_NTPase"/>
</dbReference>
<dbReference type="AlphaFoldDB" id="A0AAE0WYX2"/>
<dbReference type="SUPFAM" id="SSF52540">
    <property type="entry name" value="P-loop containing nucleoside triphosphate hydrolases"/>
    <property type="match status" value="1"/>
</dbReference>
<dbReference type="EMBL" id="JAULSO010000009">
    <property type="protein sequence ID" value="KAK3680892.1"/>
    <property type="molecule type" value="Genomic_DNA"/>
</dbReference>
<dbReference type="Gene3D" id="3.40.50.300">
    <property type="entry name" value="P-loop containing nucleotide triphosphate hydrolases"/>
    <property type="match status" value="1"/>
</dbReference>
<dbReference type="Pfam" id="PF17784">
    <property type="entry name" value="Sulfotransfer_4"/>
    <property type="match status" value="2"/>
</dbReference>
<dbReference type="Proteomes" id="UP001270362">
    <property type="component" value="Unassembled WGS sequence"/>
</dbReference>
<evidence type="ECO:0000313" key="1">
    <source>
        <dbReference type="EMBL" id="KAK3680892.1"/>
    </source>
</evidence>
<dbReference type="InterPro" id="IPR040632">
    <property type="entry name" value="Sulfotransfer_4"/>
</dbReference>
<dbReference type="PANTHER" id="PTHR36978:SF8">
    <property type="entry name" value="NAD DEPENDENT EPIMERASE_DEHYDRATASE"/>
    <property type="match status" value="1"/>
</dbReference>
<reference evidence="1" key="1">
    <citation type="journal article" date="2023" name="Mol. Phylogenet. Evol.">
        <title>Genome-scale phylogeny and comparative genomics of the fungal order Sordariales.</title>
        <authorList>
            <person name="Hensen N."/>
            <person name="Bonometti L."/>
            <person name="Westerberg I."/>
            <person name="Brannstrom I.O."/>
            <person name="Guillou S."/>
            <person name="Cros-Aarteil S."/>
            <person name="Calhoun S."/>
            <person name="Haridas S."/>
            <person name="Kuo A."/>
            <person name="Mondo S."/>
            <person name="Pangilinan J."/>
            <person name="Riley R."/>
            <person name="LaButti K."/>
            <person name="Andreopoulos B."/>
            <person name="Lipzen A."/>
            <person name="Chen C."/>
            <person name="Yan M."/>
            <person name="Daum C."/>
            <person name="Ng V."/>
            <person name="Clum A."/>
            <person name="Steindorff A."/>
            <person name="Ohm R.A."/>
            <person name="Martin F."/>
            <person name="Silar P."/>
            <person name="Natvig D.O."/>
            <person name="Lalanne C."/>
            <person name="Gautier V."/>
            <person name="Ament-Velasquez S.L."/>
            <person name="Kruys A."/>
            <person name="Hutchinson M.I."/>
            <person name="Powell A.J."/>
            <person name="Barry K."/>
            <person name="Miller A.N."/>
            <person name="Grigoriev I.V."/>
            <person name="Debuchy R."/>
            <person name="Gladieux P."/>
            <person name="Hiltunen Thoren M."/>
            <person name="Johannesson H."/>
        </authorList>
    </citation>
    <scope>NUCLEOTIDE SEQUENCE</scope>
    <source>
        <strain evidence="1">CBS 314.62</strain>
    </source>
</reference>
<name>A0AAE0WYX2_9PEZI</name>
<sequence>MLLGNPLTSPLYHLLERLYALPPSPPATRTTPLSLLCVGLPRTGTESLQRALLHLGYTHTHHGWDIVYPSPSFPHATSPGWVSLARHKALAQPLSAADFDALLGHCAAVTDAAGSVFAADLICAYPDAKVVLNMRRDEQAWRRSVQATLVRAHESWAFWIASWLDRECFWAWHVMRGPEHCAMIRRLVPKDRLLEWYVEDGWEPLCKFLGKPVPNMPFPHENTAAGGWKARERQCNERWVKGAFVNLILLFVGVLYKP</sequence>
<proteinExistence type="predicted"/>
<keyword evidence="2" id="KW-1185">Reference proteome</keyword>
<evidence type="ECO:0000313" key="2">
    <source>
        <dbReference type="Proteomes" id="UP001270362"/>
    </source>
</evidence>
<organism evidence="1 2">
    <name type="scientific">Podospora appendiculata</name>
    <dbReference type="NCBI Taxonomy" id="314037"/>
    <lineage>
        <taxon>Eukaryota</taxon>
        <taxon>Fungi</taxon>
        <taxon>Dikarya</taxon>
        <taxon>Ascomycota</taxon>
        <taxon>Pezizomycotina</taxon>
        <taxon>Sordariomycetes</taxon>
        <taxon>Sordariomycetidae</taxon>
        <taxon>Sordariales</taxon>
        <taxon>Podosporaceae</taxon>
        <taxon>Podospora</taxon>
    </lineage>
</organism>
<protein>
    <recommendedName>
        <fullName evidence="3">NAD dependent epimerase/dehydratase</fullName>
    </recommendedName>
</protein>
<dbReference type="PANTHER" id="PTHR36978">
    <property type="entry name" value="P-LOOP CONTAINING NUCLEOTIDE TRIPHOSPHATE HYDROLASE"/>
    <property type="match status" value="1"/>
</dbReference>
<accession>A0AAE0WYX2</accession>
<evidence type="ECO:0008006" key="3">
    <source>
        <dbReference type="Google" id="ProtNLM"/>
    </source>
</evidence>
<reference evidence="1" key="2">
    <citation type="submission" date="2023-06" db="EMBL/GenBank/DDBJ databases">
        <authorList>
            <consortium name="Lawrence Berkeley National Laboratory"/>
            <person name="Haridas S."/>
            <person name="Hensen N."/>
            <person name="Bonometti L."/>
            <person name="Westerberg I."/>
            <person name="Brannstrom I.O."/>
            <person name="Guillou S."/>
            <person name="Cros-Aarteil S."/>
            <person name="Calhoun S."/>
            <person name="Kuo A."/>
            <person name="Mondo S."/>
            <person name="Pangilinan J."/>
            <person name="Riley R."/>
            <person name="Labutti K."/>
            <person name="Andreopoulos B."/>
            <person name="Lipzen A."/>
            <person name="Chen C."/>
            <person name="Yanf M."/>
            <person name="Daum C."/>
            <person name="Ng V."/>
            <person name="Clum A."/>
            <person name="Steindorff A."/>
            <person name="Ohm R."/>
            <person name="Martin F."/>
            <person name="Silar P."/>
            <person name="Natvig D."/>
            <person name="Lalanne C."/>
            <person name="Gautier V."/>
            <person name="Ament-Velasquez S.L."/>
            <person name="Kruys A."/>
            <person name="Hutchinson M.I."/>
            <person name="Powell A.J."/>
            <person name="Barry K."/>
            <person name="Miller A.N."/>
            <person name="Grigoriev I.V."/>
            <person name="Debuchy R."/>
            <person name="Gladieux P."/>
            <person name="Thoren M.H."/>
            <person name="Johannesson H."/>
        </authorList>
    </citation>
    <scope>NUCLEOTIDE SEQUENCE</scope>
    <source>
        <strain evidence="1">CBS 314.62</strain>
    </source>
</reference>
<comment type="caution">
    <text evidence="1">The sequence shown here is derived from an EMBL/GenBank/DDBJ whole genome shotgun (WGS) entry which is preliminary data.</text>
</comment>
<gene>
    <name evidence="1" type="ORF">B0T22DRAFT_495165</name>
</gene>